<name>A0A6M3KB49_9ZZZZ</name>
<dbReference type="AlphaFoldDB" id="A0A6M3KB49"/>
<evidence type="ECO:0000313" key="2">
    <source>
        <dbReference type="EMBL" id="QJA78874.1"/>
    </source>
</evidence>
<reference evidence="2" key="1">
    <citation type="submission" date="2020-03" db="EMBL/GenBank/DDBJ databases">
        <title>The deep terrestrial virosphere.</title>
        <authorList>
            <person name="Holmfeldt K."/>
            <person name="Nilsson E."/>
            <person name="Simone D."/>
            <person name="Lopez-Fernandez M."/>
            <person name="Wu X."/>
            <person name="de Brujin I."/>
            <person name="Lundin D."/>
            <person name="Andersson A."/>
            <person name="Bertilsson S."/>
            <person name="Dopson M."/>
        </authorList>
    </citation>
    <scope>NUCLEOTIDE SEQUENCE</scope>
    <source>
        <strain evidence="2">MM415A00976</strain>
    </source>
</reference>
<sequence>MPLKKGKSKGAFDSNMSHLIAKYRKTGKIGSSRPKNAEKARQQALAIAFSQKER</sequence>
<feature type="region of interest" description="Disordered" evidence="1">
    <location>
        <begin position="25"/>
        <end position="54"/>
    </location>
</feature>
<evidence type="ECO:0000256" key="1">
    <source>
        <dbReference type="SAM" id="MobiDB-lite"/>
    </source>
</evidence>
<accession>A0A6M3KB49</accession>
<organism evidence="2">
    <name type="scientific">viral metagenome</name>
    <dbReference type="NCBI Taxonomy" id="1070528"/>
    <lineage>
        <taxon>unclassified sequences</taxon>
        <taxon>metagenomes</taxon>
        <taxon>organismal metagenomes</taxon>
    </lineage>
</organism>
<dbReference type="EMBL" id="MT142357">
    <property type="protein sequence ID" value="QJA78874.1"/>
    <property type="molecule type" value="Genomic_DNA"/>
</dbReference>
<gene>
    <name evidence="2" type="ORF">MM415A00976_0018</name>
</gene>
<proteinExistence type="predicted"/>
<protein>
    <submittedName>
        <fullName evidence="2">Uncharacterized protein</fullName>
    </submittedName>
</protein>